<organism evidence="1 2">
    <name type="scientific">Undibacterium terreum</name>
    <dbReference type="NCBI Taxonomy" id="1224302"/>
    <lineage>
        <taxon>Bacteria</taxon>
        <taxon>Pseudomonadati</taxon>
        <taxon>Pseudomonadota</taxon>
        <taxon>Betaproteobacteria</taxon>
        <taxon>Burkholderiales</taxon>
        <taxon>Oxalobacteraceae</taxon>
        <taxon>Undibacterium</taxon>
    </lineage>
</organism>
<dbReference type="RefSeq" id="WP_229751193.1">
    <property type="nucleotide sequence ID" value="NZ_BMED01000003.1"/>
</dbReference>
<dbReference type="InterPro" id="IPR035959">
    <property type="entry name" value="RutC-like_sf"/>
</dbReference>
<dbReference type="Gene3D" id="3.30.1330.40">
    <property type="entry name" value="RutC-like"/>
    <property type="match status" value="1"/>
</dbReference>
<dbReference type="AlphaFoldDB" id="A0A916USA4"/>
<dbReference type="Proteomes" id="UP000637423">
    <property type="component" value="Unassembled WGS sequence"/>
</dbReference>
<proteinExistence type="predicted"/>
<keyword evidence="2" id="KW-1185">Reference proteome</keyword>
<accession>A0A916USA4</accession>
<gene>
    <name evidence="1" type="ORF">GCM10011396_35800</name>
</gene>
<dbReference type="SUPFAM" id="SSF55298">
    <property type="entry name" value="YjgF-like"/>
    <property type="match status" value="1"/>
</dbReference>
<comment type="caution">
    <text evidence="1">The sequence shown here is derived from an EMBL/GenBank/DDBJ whole genome shotgun (WGS) entry which is preliminary data.</text>
</comment>
<reference evidence="1" key="2">
    <citation type="submission" date="2020-09" db="EMBL/GenBank/DDBJ databases">
        <authorList>
            <person name="Sun Q."/>
            <person name="Zhou Y."/>
        </authorList>
    </citation>
    <scope>NUCLEOTIDE SEQUENCE</scope>
    <source>
        <strain evidence="1">CGMCC 1.10998</strain>
    </source>
</reference>
<name>A0A916USA4_9BURK</name>
<evidence type="ECO:0000313" key="1">
    <source>
        <dbReference type="EMBL" id="GGC85314.1"/>
    </source>
</evidence>
<dbReference type="Pfam" id="PF01042">
    <property type="entry name" value="Ribonuc_L-PSP"/>
    <property type="match status" value="1"/>
</dbReference>
<sequence length="132" mass="14254">MQAVQTIQPLGKYPSFCRAGDFIYLSGMSARQADGSIAGVTRLPDGSVACDMQVQTRVVIQKIQAALQQVGASLGDCVAITSYLTDMQQFDAYNAVYSEFFDGRATRTTVGVQQLPHAHMVVELTATAYKPV</sequence>
<dbReference type="GO" id="GO:0005829">
    <property type="term" value="C:cytosol"/>
    <property type="evidence" value="ECO:0007669"/>
    <property type="project" value="TreeGrafter"/>
</dbReference>
<dbReference type="PANTHER" id="PTHR11803:SF48">
    <property type="entry name" value="2-AMINOMUCONATE DEAMINASE"/>
    <property type="match status" value="1"/>
</dbReference>
<reference evidence="1" key="1">
    <citation type="journal article" date="2014" name="Int. J. Syst. Evol. Microbiol.">
        <title>Complete genome sequence of Corynebacterium casei LMG S-19264T (=DSM 44701T), isolated from a smear-ripened cheese.</title>
        <authorList>
            <consortium name="US DOE Joint Genome Institute (JGI-PGF)"/>
            <person name="Walter F."/>
            <person name="Albersmeier A."/>
            <person name="Kalinowski J."/>
            <person name="Ruckert C."/>
        </authorList>
    </citation>
    <scope>NUCLEOTIDE SEQUENCE</scope>
    <source>
        <strain evidence="1">CGMCC 1.10998</strain>
    </source>
</reference>
<dbReference type="CDD" id="cd00448">
    <property type="entry name" value="YjgF_YER057c_UK114_family"/>
    <property type="match status" value="1"/>
</dbReference>
<dbReference type="EMBL" id="BMED01000003">
    <property type="protein sequence ID" value="GGC85314.1"/>
    <property type="molecule type" value="Genomic_DNA"/>
</dbReference>
<dbReference type="InterPro" id="IPR006175">
    <property type="entry name" value="YjgF/YER057c/UK114"/>
</dbReference>
<protein>
    <submittedName>
        <fullName evidence="1">Translation initiation inhibitor</fullName>
    </submittedName>
</protein>
<evidence type="ECO:0000313" key="2">
    <source>
        <dbReference type="Proteomes" id="UP000637423"/>
    </source>
</evidence>
<dbReference type="PANTHER" id="PTHR11803">
    <property type="entry name" value="2-IMINOBUTANOATE/2-IMINOPROPANOATE DEAMINASE RIDA"/>
    <property type="match status" value="1"/>
</dbReference>
<dbReference type="GO" id="GO:0019239">
    <property type="term" value="F:deaminase activity"/>
    <property type="evidence" value="ECO:0007669"/>
    <property type="project" value="TreeGrafter"/>
</dbReference>